<sequence>MTNALYISIFYQYKNKTNTNTYTIIYKLCLFLL</sequence>
<accession>A0A6C0DKT2</accession>
<protein>
    <submittedName>
        <fullName evidence="1">Uncharacterized protein</fullName>
    </submittedName>
</protein>
<organism evidence="1">
    <name type="scientific">viral metagenome</name>
    <dbReference type="NCBI Taxonomy" id="1070528"/>
    <lineage>
        <taxon>unclassified sequences</taxon>
        <taxon>metagenomes</taxon>
        <taxon>organismal metagenomes</taxon>
    </lineage>
</organism>
<dbReference type="AlphaFoldDB" id="A0A6C0DKT2"/>
<reference evidence="1" key="1">
    <citation type="journal article" date="2020" name="Nature">
        <title>Giant virus diversity and host interactions through global metagenomics.</title>
        <authorList>
            <person name="Schulz F."/>
            <person name="Roux S."/>
            <person name="Paez-Espino D."/>
            <person name="Jungbluth S."/>
            <person name="Walsh D.A."/>
            <person name="Denef V.J."/>
            <person name="McMahon K.D."/>
            <person name="Konstantinidis K.T."/>
            <person name="Eloe-Fadrosh E.A."/>
            <person name="Kyrpides N.C."/>
            <person name="Woyke T."/>
        </authorList>
    </citation>
    <scope>NUCLEOTIDE SEQUENCE</scope>
    <source>
        <strain evidence="1">GVMAG-M-3300023174-24</strain>
    </source>
</reference>
<evidence type="ECO:0000313" key="1">
    <source>
        <dbReference type="EMBL" id="QHT17526.1"/>
    </source>
</evidence>
<dbReference type="EMBL" id="MN739641">
    <property type="protein sequence ID" value="QHT17526.1"/>
    <property type="molecule type" value="Genomic_DNA"/>
</dbReference>
<name>A0A6C0DKT2_9ZZZZ</name>
<proteinExistence type="predicted"/>